<dbReference type="RefSeq" id="WP_004023046.1">
    <property type="nucleotide sequence ID" value="NZ_CABEIC010000002.1"/>
</dbReference>
<dbReference type="GO" id="GO:0050660">
    <property type="term" value="F:flavin adenine dinucleotide binding"/>
    <property type="evidence" value="ECO:0007669"/>
    <property type="project" value="InterPro"/>
</dbReference>
<dbReference type="Proteomes" id="UP000247118">
    <property type="component" value="Chromosome"/>
</dbReference>
<comment type="similarity">
    <text evidence="1">Belongs to the FAD-binding monooxygenase family.</text>
</comment>
<dbReference type="InterPro" id="IPR051209">
    <property type="entry name" value="FAD-bind_Monooxygenase_sf"/>
</dbReference>
<dbReference type="PANTHER" id="PTHR42877">
    <property type="entry name" value="L-ORNITHINE N(5)-MONOOXYGENASE-RELATED"/>
    <property type="match status" value="1"/>
</dbReference>
<evidence type="ECO:0000256" key="2">
    <source>
        <dbReference type="ARBA" id="ARBA00022630"/>
    </source>
</evidence>
<dbReference type="Gene3D" id="3.50.50.60">
    <property type="entry name" value="FAD/NAD(P)-binding domain"/>
    <property type="match status" value="2"/>
</dbReference>
<reference evidence="5 6" key="1">
    <citation type="submission" date="2018-05" db="EMBL/GenBank/DDBJ databases">
        <title>Complete genome sequence of Gordonia terrae NRRL B-16283.</title>
        <authorList>
            <person name="Garlena R.A."/>
            <person name="Russell D.A."/>
            <person name="Hatfull G.F."/>
        </authorList>
    </citation>
    <scope>NUCLEOTIDE SEQUENCE [LARGE SCALE GENOMIC DNA]</scope>
    <source>
        <strain evidence="5 6">NRRL B-16283</strain>
    </source>
</reference>
<dbReference type="InterPro" id="IPR020946">
    <property type="entry name" value="Flavin_mOase-like"/>
</dbReference>
<keyword evidence="4" id="KW-0560">Oxidoreductase</keyword>
<dbReference type="InterPro" id="IPR036188">
    <property type="entry name" value="FAD/NAD-bd_sf"/>
</dbReference>
<dbReference type="PRINTS" id="PR00469">
    <property type="entry name" value="PNDRDTASEII"/>
</dbReference>
<dbReference type="PRINTS" id="PR00368">
    <property type="entry name" value="FADPNR"/>
</dbReference>
<dbReference type="KEGG" id="gta:BCM27_16285"/>
<dbReference type="AlphaFoldDB" id="A0AAD0KDC8"/>
<dbReference type="GO" id="GO:0050661">
    <property type="term" value="F:NADP binding"/>
    <property type="evidence" value="ECO:0007669"/>
    <property type="project" value="InterPro"/>
</dbReference>
<dbReference type="SUPFAM" id="SSF51905">
    <property type="entry name" value="FAD/NAD(P)-binding domain"/>
    <property type="match status" value="1"/>
</dbReference>
<keyword evidence="3" id="KW-0274">FAD</keyword>
<sequence length="642" mass="71582">MTPTPKPNPHLDRETVHRAVSAGNVGCLLPVLYQLTGEEKWLSAPYTPKSPRGFEELNDGGLPPEILAEIHDAVTDAVLDWCHGKPPAGPTPAGAELARLMSVSMGEPIGEDHAPMIAEQLGFAPYQPSGIRGRIRDSRTDFGVVIVGAGISGLLCAINLEKAGVPYTVFDRNAHLGGTWWANRYPGARVDIPSDLYSFSFHPKNWSEYFARRDEIFEYVSDVARTHGIIERICLQHSVDSAVWDDADQRWVLAVTGPDGTQQEISATALVTAAGLHSTPNIPAYPGTAEFTGQIVHSAEWPADLDLTGKRVAVVGSGASAMQLVVAISEQVESMAIVQRQPQWITPNEHYFAPSDPIKHWLFDNIPFYRGWYRFRLYWLYTERTFAALPVDPDRAAKGKLVSSLNDAFRAHFTAYLERQLDGNADLIRRTTPDYPPFGKRLLIDNGWFATLRKDHVELLTDRVDRLTATGIVTADGEAREIDVLILCTGFQQQRFLFPMEIRGREETLLRDSWSDDDGRAYLGITTPGFPNLFFLYGPNTNPPGGSYITIAEAQVRYVVESISRLVTEDLASIECRPEPYERYNQELDAANDAMVYAMDGVDSYYRNTSGRVVTNSPWPVHEYWSRTAYPDPIDFVTTART</sequence>
<protein>
    <submittedName>
        <fullName evidence="5">NAD(P)/FAD-dependent oxidoreductase</fullName>
    </submittedName>
</protein>
<accession>A0AAD0KDC8</accession>
<proteinExistence type="inferred from homology"/>
<gene>
    <name evidence="5" type="ORF">DLJ61_16455</name>
</gene>
<dbReference type="PANTHER" id="PTHR42877:SF4">
    <property type="entry name" value="FAD_NAD(P)-BINDING DOMAIN-CONTAINING PROTEIN-RELATED"/>
    <property type="match status" value="1"/>
</dbReference>
<evidence type="ECO:0000256" key="1">
    <source>
        <dbReference type="ARBA" id="ARBA00010139"/>
    </source>
</evidence>
<keyword evidence="2" id="KW-0285">Flavoprotein</keyword>
<evidence type="ECO:0000256" key="3">
    <source>
        <dbReference type="ARBA" id="ARBA00022827"/>
    </source>
</evidence>
<dbReference type="GeneID" id="32689381"/>
<evidence type="ECO:0000313" key="6">
    <source>
        <dbReference type="Proteomes" id="UP000247118"/>
    </source>
</evidence>
<dbReference type="Pfam" id="PF00743">
    <property type="entry name" value="FMO-like"/>
    <property type="match status" value="1"/>
</dbReference>
<dbReference type="GO" id="GO:0004499">
    <property type="term" value="F:N,N-dimethylaniline monooxygenase activity"/>
    <property type="evidence" value="ECO:0007669"/>
    <property type="project" value="InterPro"/>
</dbReference>
<dbReference type="EMBL" id="CP029604">
    <property type="protein sequence ID" value="AWO84887.1"/>
    <property type="molecule type" value="Genomic_DNA"/>
</dbReference>
<evidence type="ECO:0000313" key="5">
    <source>
        <dbReference type="EMBL" id="AWO84887.1"/>
    </source>
</evidence>
<evidence type="ECO:0000256" key="4">
    <source>
        <dbReference type="ARBA" id="ARBA00023002"/>
    </source>
</evidence>
<name>A0AAD0KDC8_9ACTN</name>
<organism evidence="5 6">
    <name type="scientific">Gordonia terrae</name>
    <dbReference type="NCBI Taxonomy" id="2055"/>
    <lineage>
        <taxon>Bacteria</taxon>
        <taxon>Bacillati</taxon>
        <taxon>Actinomycetota</taxon>
        <taxon>Actinomycetes</taxon>
        <taxon>Mycobacteriales</taxon>
        <taxon>Gordoniaceae</taxon>
        <taxon>Gordonia</taxon>
    </lineage>
</organism>